<reference evidence="1" key="5">
    <citation type="journal article" date="2021" name="G3 (Bethesda)">
        <title>Aegilops tauschii genome assembly Aet v5.0 features greater sequence contiguity and improved annotation.</title>
        <authorList>
            <person name="Wang L."/>
            <person name="Zhu T."/>
            <person name="Rodriguez J.C."/>
            <person name="Deal K.R."/>
            <person name="Dubcovsky J."/>
            <person name="McGuire P.E."/>
            <person name="Lux T."/>
            <person name="Spannagl M."/>
            <person name="Mayer K.F.X."/>
            <person name="Baldrich P."/>
            <person name="Meyers B.C."/>
            <person name="Huo N."/>
            <person name="Gu Y.Q."/>
            <person name="Zhou H."/>
            <person name="Devos K.M."/>
            <person name="Bennetzen J.L."/>
            <person name="Unver T."/>
            <person name="Budak H."/>
            <person name="Gulick P.J."/>
            <person name="Galiba G."/>
            <person name="Kalapos B."/>
            <person name="Nelson D.R."/>
            <person name="Li P."/>
            <person name="You F.M."/>
            <person name="Luo M.C."/>
            <person name="Dvorak J."/>
        </authorList>
    </citation>
    <scope>NUCLEOTIDE SEQUENCE [LARGE SCALE GENOMIC DNA]</scope>
    <source>
        <strain evidence="1">cv. AL8/78</strain>
    </source>
</reference>
<evidence type="ECO:0000313" key="1">
    <source>
        <dbReference type="EnsemblPlants" id="AET4Gv20651900.14"/>
    </source>
</evidence>
<keyword evidence="2" id="KW-1185">Reference proteome</keyword>
<reference evidence="1" key="4">
    <citation type="submission" date="2019-03" db="UniProtKB">
        <authorList>
            <consortium name="EnsemblPlants"/>
        </authorList>
    </citation>
    <scope>IDENTIFICATION</scope>
</reference>
<accession>A0A453IRI3</accession>
<dbReference type="Proteomes" id="UP000015105">
    <property type="component" value="Chromosome 4D"/>
</dbReference>
<reference evidence="1" key="3">
    <citation type="journal article" date="2017" name="Nature">
        <title>Genome sequence of the progenitor of the wheat D genome Aegilops tauschii.</title>
        <authorList>
            <person name="Luo M.C."/>
            <person name="Gu Y.Q."/>
            <person name="Puiu D."/>
            <person name="Wang H."/>
            <person name="Twardziok S.O."/>
            <person name="Deal K.R."/>
            <person name="Huo N."/>
            <person name="Zhu T."/>
            <person name="Wang L."/>
            <person name="Wang Y."/>
            <person name="McGuire P.E."/>
            <person name="Liu S."/>
            <person name="Long H."/>
            <person name="Ramasamy R.K."/>
            <person name="Rodriguez J.C."/>
            <person name="Van S.L."/>
            <person name="Yuan L."/>
            <person name="Wang Z."/>
            <person name="Xia Z."/>
            <person name="Xiao L."/>
            <person name="Anderson O.D."/>
            <person name="Ouyang S."/>
            <person name="Liang Y."/>
            <person name="Zimin A.V."/>
            <person name="Pertea G."/>
            <person name="Qi P."/>
            <person name="Bennetzen J.L."/>
            <person name="Dai X."/>
            <person name="Dawson M.W."/>
            <person name="Muller H.G."/>
            <person name="Kugler K."/>
            <person name="Rivarola-Duarte L."/>
            <person name="Spannagl M."/>
            <person name="Mayer K.F.X."/>
            <person name="Lu F.H."/>
            <person name="Bevan M.W."/>
            <person name="Leroy P."/>
            <person name="Li P."/>
            <person name="You F.M."/>
            <person name="Sun Q."/>
            <person name="Liu Z."/>
            <person name="Lyons E."/>
            <person name="Wicker T."/>
            <person name="Salzberg S.L."/>
            <person name="Devos K.M."/>
            <person name="Dvorak J."/>
        </authorList>
    </citation>
    <scope>NUCLEOTIDE SEQUENCE [LARGE SCALE GENOMIC DNA]</scope>
    <source>
        <strain evidence="1">cv. AL8/78</strain>
    </source>
</reference>
<organism evidence="1 2">
    <name type="scientific">Aegilops tauschii subsp. strangulata</name>
    <name type="common">Goatgrass</name>
    <dbReference type="NCBI Taxonomy" id="200361"/>
    <lineage>
        <taxon>Eukaryota</taxon>
        <taxon>Viridiplantae</taxon>
        <taxon>Streptophyta</taxon>
        <taxon>Embryophyta</taxon>
        <taxon>Tracheophyta</taxon>
        <taxon>Spermatophyta</taxon>
        <taxon>Magnoliopsida</taxon>
        <taxon>Liliopsida</taxon>
        <taxon>Poales</taxon>
        <taxon>Poaceae</taxon>
        <taxon>BOP clade</taxon>
        <taxon>Pooideae</taxon>
        <taxon>Triticodae</taxon>
        <taxon>Triticeae</taxon>
        <taxon>Triticinae</taxon>
        <taxon>Aegilops</taxon>
    </lineage>
</organism>
<reference evidence="2" key="1">
    <citation type="journal article" date="2014" name="Science">
        <title>Ancient hybridizations among the ancestral genomes of bread wheat.</title>
        <authorList>
            <consortium name="International Wheat Genome Sequencing Consortium,"/>
            <person name="Marcussen T."/>
            <person name="Sandve S.R."/>
            <person name="Heier L."/>
            <person name="Spannagl M."/>
            <person name="Pfeifer M."/>
            <person name="Jakobsen K.S."/>
            <person name="Wulff B.B."/>
            <person name="Steuernagel B."/>
            <person name="Mayer K.F."/>
            <person name="Olsen O.A."/>
        </authorList>
    </citation>
    <scope>NUCLEOTIDE SEQUENCE [LARGE SCALE GENOMIC DNA]</scope>
    <source>
        <strain evidence="2">cv. AL8/78</strain>
    </source>
</reference>
<protein>
    <submittedName>
        <fullName evidence="1">Uncharacterized protein</fullName>
    </submittedName>
</protein>
<proteinExistence type="predicted"/>
<dbReference type="EnsemblPlants" id="AET4Gv20651900.14">
    <property type="protein sequence ID" value="AET4Gv20651900.14"/>
    <property type="gene ID" value="AET4Gv20651900"/>
</dbReference>
<name>A0A453IRI3_AEGTS</name>
<reference evidence="2" key="2">
    <citation type="journal article" date="2017" name="Nat. Plants">
        <title>The Aegilops tauschii genome reveals multiple impacts of transposons.</title>
        <authorList>
            <person name="Zhao G."/>
            <person name="Zou C."/>
            <person name="Li K."/>
            <person name="Wang K."/>
            <person name="Li T."/>
            <person name="Gao L."/>
            <person name="Zhang X."/>
            <person name="Wang H."/>
            <person name="Yang Z."/>
            <person name="Liu X."/>
            <person name="Jiang W."/>
            <person name="Mao L."/>
            <person name="Kong X."/>
            <person name="Jiao Y."/>
            <person name="Jia J."/>
        </authorList>
    </citation>
    <scope>NUCLEOTIDE SEQUENCE [LARGE SCALE GENOMIC DNA]</scope>
    <source>
        <strain evidence="2">cv. AL8/78</strain>
    </source>
</reference>
<dbReference type="AlphaFoldDB" id="A0A453IRI3"/>
<evidence type="ECO:0000313" key="2">
    <source>
        <dbReference type="Proteomes" id="UP000015105"/>
    </source>
</evidence>
<sequence length="44" mass="4826">MIMQLDSSTVPGFNGRTKNITTCTHTVFTVLEPTVRTNVGNPFV</sequence>
<dbReference type="Gramene" id="AET4Gv20651900.14">
    <property type="protein sequence ID" value="AET4Gv20651900.14"/>
    <property type="gene ID" value="AET4Gv20651900"/>
</dbReference>